<sequence length="93" mass="9798">MKNFALPALASFALIGLSACGEPADPVTEDETMMTDPGMTDPAMTEPTVPAPGQAQEGDSMMTDENTMGTMTTDDETTMTTDMAEEPMAVEND</sequence>
<proteinExistence type="predicted"/>
<feature type="signal peptide" evidence="2">
    <location>
        <begin position="1"/>
        <end position="21"/>
    </location>
</feature>
<evidence type="ECO:0000313" key="4">
    <source>
        <dbReference type="Proteomes" id="UP000195807"/>
    </source>
</evidence>
<dbReference type="PROSITE" id="PS51257">
    <property type="entry name" value="PROKAR_LIPOPROTEIN"/>
    <property type="match status" value="1"/>
</dbReference>
<name>A0A1Z1FCV1_9SPHN</name>
<dbReference type="KEGG" id="cman:A9D14_10820"/>
<feature type="compositionally biased region" description="Low complexity" evidence="1">
    <location>
        <begin position="61"/>
        <end position="82"/>
    </location>
</feature>
<accession>A0A1Z1FCV1</accession>
<dbReference type="EMBL" id="CP019602">
    <property type="protein sequence ID" value="ARU16582.1"/>
    <property type="molecule type" value="Genomic_DNA"/>
</dbReference>
<feature type="chain" id="PRO_5011522396" evidence="2">
    <location>
        <begin position="22"/>
        <end position="93"/>
    </location>
</feature>
<reference evidence="3 4" key="1">
    <citation type="submission" date="2017-01" db="EMBL/GenBank/DDBJ databases">
        <title>Complete genome sequence of esterase-producing bacterium Croceicoccus marinus E4A9.</title>
        <authorList>
            <person name="Wu Y.-H."/>
            <person name="Cheng H."/>
            <person name="Xu L."/>
            <person name="Huo Y.-Y."/>
            <person name="Wang C.-S."/>
            <person name="Xu X.-W."/>
        </authorList>
    </citation>
    <scope>NUCLEOTIDE SEQUENCE [LARGE SCALE GENOMIC DNA]</scope>
    <source>
        <strain evidence="3 4">E4A9</strain>
    </source>
</reference>
<gene>
    <name evidence="3" type="ORF">A9D14_10820</name>
</gene>
<dbReference type="RefSeq" id="WP_066846254.1">
    <property type="nucleotide sequence ID" value="NZ_CP019602.1"/>
</dbReference>
<evidence type="ECO:0000313" key="3">
    <source>
        <dbReference type="EMBL" id="ARU16582.1"/>
    </source>
</evidence>
<evidence type="ECO:0000256" key="1">
    <source>
        <dbReference type="SAM" id="MobiDB-lite"/>
    </source>
</evidence>
<keyword evidence="4" id="KW-1185">Reference proteome</keyword>
<evidence type="ECO:0000256" key="2">
    <source>
        <dbReference type="SAM" id="SignalP"/>
    </source>
</evidence>
<organism evidence="3 4">
    <name type="scientific">Croceicoccus marinus</name>
    <dbReference type="NCBI Taxonomy" id="450378"/>
    <lineage>
        <taxon>Bacteria</taxon>
        <taxon>Pseudomonadati</taxon>
        <taxon>Pseudomonadota</taxon>
        <taxon>Alphaproteobacteria</taxon>
        <taxon>Sphingomonadales</taxon>
        <taxon>Erythrobacteraceae</taxon>
        <taxon>Croceicoccus</taxon>
    </lineage>
</organism>
<dbReference type="AlphaFoldDB" id="A0A1Z1FCV1"/>
<dbReference type="Proteomes" id="UP000195807">
    <property type="component" value="Chromosome"/>
</dbReference>
<dbReference type="STRING" id="450378.GCA_001661675_02177"/>
<keyword evidence="2" id="KW-0732">Signal</keyword>
<feature type="region of interest" description="Disordered" evidence="1">
    <location>
        <begin position="23"/>
        <end position="93"/>
    </location>
</feature>
<protein>
    <submittedName>
        <fullName evidence="3">Uncharacterized protein</fullName>
    </submittedName>
</protein>